<dbReference type="Gene3D" id="3.30.910.20">
    <property type="entry name" value="Skp domain"/>
    <property type="match status" value="1"/>
</dbReference>
<dbReference type="GO" id="GO:0050821">
    <property type="term" value="P:protein stabilization"/>
    <property type="evidence" value="ECO:0007669"/>
    <property type="project" value="TreeGrafter"/>
</dbReference>
<name>A0A3B1CTD2_9ZZZZ</name>
<dbReference type="InterPro" id="IPR005632">
    <property type="entry name" value="Chaperone_Skp"/>
</dbReference>
<dbReference type="PANTHER" id="PTHR35089:SF1">
    <property type="entry name" value="CHAPERONE PROTEIN SKP"/>
    <property type="match status" value="1"/>
</dbReference>
<keyword evidence="3" id="KW-0175">Coiled coil</keyword>
<proteinExistence type="inferred from homology"/>
<evidence type="ECO:0000313" key="4">
    <source>
        <dbReference type="EMBL" id="VAX31642.1"/>
    </source>
</evidence>
<gene>
    <name evidence="4" type="ORF">MNBD_NITROSPIRAE01-1980</name>
</gene>
<dbReference type="EMBL" id="UOGF01000077">
    <property type="protein sequence ID" value="VAX31642.1"/>
    <property type="molecule type" value="Genomic_DNA"/>
</dbReference>
<evidence type="ECO:0000256" key="1">
    <source>
        <dbReference type="ARBA" id="ARBA00009091"/>
    </source>
</evidence>
<evidence type="ECO:0000256" key="2">
    <source>
        <dbReference type="ARBA" id="ARBA00022729"/>
    </source>
</evidence>
<evidence type="ECO:0008006" key="5">
    <source>
        <dbReference type="Google" id="ProtNLM"/>
    </source>
</evidence>
<organism evidence="4">
    <name type="scientific">hydrothermal vent metagenome</name>
    <dbReference type="NCBI Taxonomy" id="652676"/>
    <lineage>
        <taxon>unclassified sequences</taxon>
        <taxon>metagenomes</taxon>
        <taxon>ecological metagenomes</taxon>
    </lineage>
</organism>
<dbReference type="GO" id="GO:0005829">
    <property type="term" value="C:cytosol"/>
    <property type="evidence" value="ECO:0007669"/>
    <property type="project" value="TreeGrafter"/>
</dbReference>
<dbReference type="SUPFAM" id="SSF111384">
    <property type="entry name" value="OmpH-like"/>
    <property type="match status" value="1"/>
</dbReference>
<protein>
    <recommendedName>
        <fullName evidence="5">Outer membrane protein H</fullName>
    </recommendedName>
</protein>
<sequence>MKKVVIYAVVMLLLPFVGTSFAKDMKVGFVDSEKVFSTSDEGVRVQKNVEEFVQSRQTIVDLAEKELRQLEDDFKIQASLLSPDAVKMKQEEMQKKFSQYQKKAREMNKEVQDKKLETSNSFFKSLESAIKTLSKKEGYDFVLNKTKEGGAVLFSNDADDITDKVITQLNETTKK</sequence>
<dbReference type="InterPro" id="IPR024930">
    <property type="entry name" value="Skp_dom_sf"/>
</dbReference>
<keyword evidence="2" id="KW-0732">Signal</keyword>
<evidence type="ECO:0000256" key="3">
    <source>
        <dbReference type="SAM" id="Coils"/>
    </source>
</evidence>
<dbReference type="AlphaFoldDB" id="A0A3B1CTD2"/>
<reference evidence="4" key="1">
    <citation type="submission" date="2018-06" db="EMBL/GenBank/DDBJ databases">
        <authorList>
            <person name="Zhirakovskaya E."/>
        </authorList>
    </citation>
    <scope>NUCLEOTIDE SEQUENCE</scope>
</reference>
<dbReference type="PANTHER" id="PTHR35089">
    <property type="entry name" value="CHAPERONE PROTEIN SKP"/>
    <property type="match status" value="1"/>
</dbReference>
<dbReference type="SMART" id="SM00935">
    <property type="entry name" value="OmpH"/>
    <property type="match status" value="1"/>
</dbReference>
<accession>A0A3B1CTD2</accession>
<dbReference type="GO" id="GO:0051082">
    <property type="term" value="F:unfolded protein binding"/>
    <property type="evidence" value="ECO:0007669"/>
    <property type="project" value="InterPro"/>
</dbReference>
<dbReference type="Pfam" id="PF03938">
    <property type="entry name" value="OmpH"/>
    <property type="match status" value="1"/>
</dbReference>
<comment type="similarity">
    <text evidence="1">Belongs to the Skp family.</text>
</comment>
<feature type="coiled-coil region" evidence="3">
    <location>
        <begin position="53"/>
        <end position="117"/>
    </location>
</feature>